<accession>A0A225UXQ8</accession>
<keyword evidence="3" id="KW-0695">RNA-directed DNA polymerase</keyword>
<evidence type="ECO:0000259" key="2">
    <source>
        <dbReference type="Pfam" id="PF03372"/>
    </source>
</evidence>
<organism evidence="3 4">
    <name type="scientific">Phytophthora megakarya</name>
    <dbReference type="NCBI Taxonomy" id="4795"/>
    <lineage>
        <taxon>Eukaryota</taxon>
        <taxon>Sar</taxon>
        <taxon>Stramenopiles</taxon>
        <taxon>Oomycota</taxon>
        <taxon>Peronosporomycetes</taxon>
        <taxon>Peronosporales</taxon>
        <taxon>Peronosporaceae</taxon>
        <taxon>Phytophthora</taxon>
    </lineage>
</organism>
<dbReference type="Gene3D" id="3.60.10.10">
    <property type="entry name" value="Endonuclease/exonuclease/phosphatase"/>
    <property type="match status" value="1"/>
</dbReference>
<dbReference type="STRING" id="4795.A0A225UXQ8"/>
<dbReference type="Proteomes" id="UP000198211">
    <property type="component" value="Unassembled WGS sequence"/>
</dbReference>
<feature type="region of interest" description="Disordered" evidence="1">
    <location>
        <begin position="30"/>
        <end position="57"/>
    </location>
</feature>
<dbReference type="EMBL" id="NBNE01010124">
    <property type="protein sequence ID" value="OWY97732.1"/>
    <property type="molecule type" value="Genomic_DNA"/>
</dbReference>
<dbReference type="AlphaFoldDB" id="A0A225UXQ8"/>
<keyword evidence="3" id="KW-0808">Transferase</keyword>
<keyword evidence="3" id="KW-0548">Nucleotidyltransferase</keyword>
<feature type="domain" description="Endonuclease/exonuclease/phosphatase" evidence="2">
    <location>
        <begin position="70"/>
        <end position="305"/>
    </location>
</feature>
<reference evidence="4" key="1">
    <citation type="submission" date="2017-03" db="EMBL/GenBank/DDBJ databases">
        <title>Phytopthora megakarya and P. palmivora, two closely related causual agents of cacao black pod achieved similar genome size and gene model numbers by different mechanisms.</title>
        <authorList>
            <person name="Ali S."/>
            <person name="Shao J."/>
            <person name="Larry D.J."/>
            <person name="Kronmiller B."/>
            <person name="Shen D."/>
            <person name="Strem M.D."/>
            <person name="Melnick R.L."/>
            <person name="Guiltinan M.J."/>
            <person name="Tyler B.M."/>
            <person name="Meinhardt L.W."/>
            <person name="Bailey B.A."/>
        </authorList>
    </citation>
    <scope>NUCLEOTIDE SEQUENCE [LARGE SCALE GENOMIC DNA]</scope>
    <source>
        <strain evidence="4">zdho120</strain>
    </source>
</reference>
<evidence type="ECO:0000256" key="1">
    <source>
        <dbReference type="SAM" id="MobiDB-lite"/>
    </source>
</evidence>
<comment type="caution">
    <text evidence="3">The sequence shown here is derived from an EMBL/GenBank/DDBJ whole genome shotgun (WGS) entry which is preliminary data.</text>
</comment>
<dbReference type="InterPro" id="IPR005135">
    <property type="entry name" value="Endo/exonuclease/phosphatase"/>
</dbReference>
<protein>
    <submittedName>
        <fullName evidence="3">Reverse transcriptase</fullName>
    </submittedName>
</protein>
<dbReference type="SUPFAM" id="SSF56219">
    <property type="entry name" value="DNase I-like"/>
    <property type="match status" value="1"/>
</dbReference>
<evidence type="ECO:0000313" key="3">
    <source>
        <dbReference type="EMBL" id="OWY97732.1"/>
    </source>
</evidence>
<evidence type="ECO:0000313" key="4">
    <source>
        <dbReference type="Proteomes" id="UP000198211"/>
    </source>
</evidence>
<proteinExistence type="predicted"/>
<dbReference type="InterPro" id="IPR036691">
    <property type="entry name" value="Endo/exonu/phosph_ase_sf"/>
</dbReference>
<gene>
    <name evidence="3" type="ORF">PHMEG_00031669</name>
</gene>
<dbReference type="OrthoDB" id="168226at2759"/>
<name>A0A225UXQ8_9STRA</name>
<dbReference type="GO" id="GO:0003964">
    <property type="term" value="F:RNA-directed DNA polymerase activity"/>
    <property type="evidence" value="ECO:0007669"/>
    <property type="project" value="UniProtKB-KW"/>
</dbReference>
<dbReference type="Pfam" id="PF03372">
    <property type="entry name" value="Exo_endo_phos"/>
    <property type="match status" value="1"/>
</dbReference>
<keyword evidence="4" id="KW-1185">Reference proteome</keyword>
<sequence>MGRNSTKGTSTILYYFPIVSAKQLGVDQQKDFKSFRKKSTHSRKARERRPQPSSGCSRLHHNDVAWGLVSQNVNGLGSTQAAREEWFSSFKQQGSHGRHDIVLLQETHVKARDVKEVSRIFSATWGFRAVTPPLSYWSPTDDNKGGVAVLVDPYGAFSNVTPLLEHKWSPHFMELQGFLGGSPVVLLNIYAPCKRGKREAFFTGLAELQIPRDCKVLMGGDFNCTLDPVLDRNRPTAPGVHDSPALRRLLRNWALEDAIMPFRPSRDGWTAPTIAHHHALTHTYGYTVKVGGTGTSRLDRWYLSANAHEWIGGLEVLPLKRGADHHAVVAQIRSPIDPIRIRKATKVFPVPAFASEAVRDLTVSAIRELSVNVKPEETTGQQAAASWDHFKSTISKLTKQRVKQLRRRCTRSYRRRLRRLRKQLDRAIAERLDNDATIATITADMDVLTLEKHRGFSKVQRARAAIAELQRDRALASKTRMFRSHEWNDQKTTKEFFRRVSTKFGDNVIPTLQPVDGCPKREVHDKANILADAWTPILQQSPGSPEAQRSVLSWIGYKPNDFVHGCHNTADHGG</sequence>
<feature type="compositionally biased region" description="Basic residues" evidence="1">
    <location>
        <begin position="35"/>
        <end position="47"/>
    </location>
</feature>